<dbReference type="EMBL" id="BARU01035566">
    <property type="protein sequence ID" value="GAH81998.1"/>
    <property type="molecule type" value="Genomic_DNA"/>
</dbReference>
<reference evidence="1" key="1">
    <citation type="journal article" date="2014" name="Front. Microbiol.">
        <title>High frequency of phylogenetically diverse reductive dehalogenase-homologous genes in deep subseafloor sedimentary metagenomes.</title>
        <authorList>
            <person name="Kawai M."/>
            <person name="Futagami T."/>
            <person name="Toyoda A."/>
            <person name="Takaki Y."/>
            <person name="Nishi S."/>
            <person name="Hori S."/>
            <person name="Arai W."/>
            <person name="Tsubouchi T."/>
            <person name="Morono Y."/>
            <person name="Uchiyama I."/>
            <person name="Ito T."/>
            <person name="Fujiyama A."/>
            <person name="Inagaki F."/>
            <person name="Takami H."/>
        </authorList>
    </citation>
    <scope>NUCLEOTIDE SEQUENCE</scope>
    <source>
        <strain evidence="1">Expedition CK06-06</strain>
    </source>
</reference>
<name>X1KIW5_9ZZZZ</name>
<feature type="non-terminal residue" evidence="1">
    <location>
        <position position="254"/>
    </location>
</feature>
<sequence length="254" mass="27172">DWMIGAAVYEGQLTKDGAIFDATFHVRILKEKDWKTIPLLPASVAVQEATLPQGAYLRLSGGFYELITDQTGALDEVKVKFSTAVAESAGSNSLRFERVSSGTSIVKLTVAQAGVDVTVAGAQSVVKTEDADGTPVWTAALPAGAPVQVAWERAIPEAEKVPPKLYAETKTLVAVGDGILVCRERIDYNILHTGVRVLKLALPSGVSILEVTGSRVRDWRVADDELTVSLSYEALGKYTLSVTYEKPTGEVHAA</sequence>
<organism evidence="1">
    <name type="scientific">marine sediment metagenome</name>
    <dbReference type="NCBI Taxonomy" id="412755"/>
    <lineage>
        <taxon>unclassified sequences</taxon>
        <taxon>metagenomes</taxon>
        <taxon>ecological metagenomes</taxon>
    </lineage>
</organism>
<comment type="caution">
    <text evidence="1">The sequence shown here is derived from an EMBL/GenBank/DDBJ whole genome shotgun (WGS) entry which is preliminary data.</text>
</comment>
<gene>
    <name evidence="1" type="ORF">S03H2_55650</name>
</gene>
<feature type="non-terminal residue" evidence="1">
    <location>
        <position position="1"/>
    </location>
</feature>
<proteinExistence type="predicted"/>
<dbReference type="AlphaFoldDB" id="X1KIW5"/>
<evidence type="ECO:0000313" key="1">
    <source>
        <dbReference type="EMBL" id="GAH81998.1"/>
    </source>
</evidence>
<protein>
    <submittedName>
        <fullName evidence="1">Uncharacterized protein</fullName>
    </submittedName>
</protein>
<accession>X1KIW5</accession>